<evidence type="ECO:0000313" key="1">
    <source>
        <dbReference type="EMBL" id="GLZ78857.1"/>
    </source>
</evidence>
<dbReference type="InterPro" id="IPR027417">
    <property type="entry name" value="P-loop_NTPase"/>
</dbReference>
<keyword evidence="2" id="KW-1185">Reference proteome</keyword>
<comment type="caution">
    <text evidence="1">The sequence shown here is derived from an EMBL/GenBank/DDBJ whole genome shotgun (WGS) entry which is preliminary data.</text>
</comment>
<accession>A0A9W6SN73</accession>
<sequence length="210" mass="23151">MLRVIGAGLPRTGTSTLKAALPMLVGGSCYHMTEVFEHPDHLEGWKAVTEGDTDRLDGLLDGYTSAVDWPASAYWPQLAEANPEALIVLSVRDDGPTWWGSMDATVMAQAYRRRPDFAPPEFFAMAQGLWRHVFGELFDDPAAGVKAYDAYLQHVRDTAPAGRLLEWNAKQGWGPLCEALGVPVPEEPLPHLNTREEWARRLAEGVTPGK</sequence>
<dbReference type="EMBL" id="BSTX01000002">
    <property type="protein sequence ID" value="GLZ78857.1"/>
    <property type="molecule type" value="Genomic_DNA"/>
</dbReference>
<dbReference type="PROSITE" id="PS51257">
    <property type="entry name" value="PROKAR_LIPOPROTEIN"/>
    <property type="match status" value="1"/>
</dbReference>
<dbReference type="InterPro" id="IPR040632">
    <property type="entry name" value="Sulfotransfer_4"/>
</dbReference>
<protein>
    <submittedName>
        <fullName evidence="1">Sulfotransferase family protein</fullName>
    </submittedName>
</protein>
<dbReference type="PANTHER" id="PTHR36978">
    <property type="entry name" value="P-LOOP CONTAINING NUCLEOTIDE TRIPHOSPHATE HYDROLASE"/>
    <property type="match status" value="1"/>
</dbReference>
<gene>
    <name evidence="1" type="ORF">Afil01_36640</name>
</gene>
<proteinExistence type="predicted"/>
<evidence type="ECO:0000313" key="2">
    <source>
        <dbReference type="Proteomes" id="UP001165079"/>
    </source>
</evidence>
<organism evidence="1 2">
    <name type="scientific">Actinorhabdospora filicis</name>
    <dbReference type="NCBI Taxonomy" id="1785913"/>
    <lineage>
        <taxon>Bacteria</taxon>
        <taxon>Bacillati</taxon>
        <taxon>Actinomycetota</taxon>
        <taxon>Actinomycetes</taxon>
        <taxon>Micromonosporales</taxon>
        <taxon>Micromonosporaceae</taxon>
        <taxon>Actinorhabdospora</taxon>
    </lineage>
</organism>
<dbReference type="Pfam" id="PF17784">
    <property type="entry name" value="Sulfotransfer_4"/>
    <property type="match status" value="1"/>
</dbReference>
<dbReference type="AlphaFoldDB" id="A0A9W6SN73"/>
<name>A0A9W6SN73_9ACTN</name>
<dbReference type="PANTHER" id="PTHR36978:SF4">
    <property type="entry name" value="P-LOOP CONTAINING NUCLEOSIDE TRIPHOSPHATE HYDROLASE PROTEIN"/>
    <property type="match status" value="1"/>
</dbReference>
<dbReference type="Gene3D" id="3.40.50.300">
    <property type="entry name" value="P-loop containing nucleotide triphosphate hydrolases"/>
    <property type="match status" value="1"/>
</dbReference>
<dbReference type="Proteomes" id="UP001165079">
    <property type="component" value="Unassembled WGS sequence"/>
</dbReference>
<reference evidence="1" key="1">
    <citation type="submission" date="2023-03" db="EMBL/GenBank/DDBJ databases">
        <title>Actinorhabdospora filicis NBRC 111898.</title>
        <authorList>
            <person name="Ichikawa N."/>
            <person name="Sato H."/>
            <person name="Tonouchi N."/>
        </authorList>
    </citation>
    <scope>NUCLEOTIDE SEQUENCE</scope>
    <source>
        <strain evidence="1">NBRC 111898</strain>
    </source>
</reference>
<dbReference type="SUPFAM" id="SSF52540">
    <property type="entry name" value="P-loop containing nucleoside triphosphate hydrolases"/>
    <property type="match status" value="1"/>
</dbReference>
<dbReference type="RefSeq" id="WP_285663994.1">
    <property type="nucleotide sequence ID" value="NZ_BSTX01000002.1"/>
</dbReference>